<evidence type="ECO:0000256" key="1">
    <source>
        <dbReference type="SAM" id="Phobius"/>
    </source>
</evidence>
<dbReference type="InterPro" id="IPR001375">
    <property type="entry name" value="Peptidase_S9_cat"/>
</dbReference>
<sequence>MKKAVSYFTLVLIGFVIVSLAQFVFVIMPPQLTSPQTPEFFDLPRENVMFQTDDGILLTGWFVEPSPSVERALILLHSYPFDKTDLLPLAAELYPDFAFLLFDFRSFGDSSGRYTTFGVKEQHDVVAALNFLESRGYTRIGVFGSSLGGAVALIAAAEDPRINAVSSYAAYADITVLGNDTFDGLRFLAEPFVNLLSVWARPLFGAWPSDISPEHAAQNIIVPTLIVHARTDMFVPFAHAEKLQNALSHNPSAEFYFPETGTHGELPTDIAPRLYDFFGRTLHE</sequence>
<keyword evidence="1" id="KW-0812">Transmembrane</keyword>
<dbReference type="GO" id="GO:0008236">
    <property type="term" value="F:serine-type peptidase activity"/>
    <property type="evidence" value="ECO:0007669"/>
    <property type="project" value="InterPro"/>
</dbReference>
<dbReference type="EMBL" id="PCTL01000004">
    <property type="protein sequence ID" value="PIP73843.1"/>
    <property type="molecule type" value="Genomic_DNA"/>
</dbReference>
<keyword evidence="1" id="KW-0472">Membrane</keyword>
<feature type="domain" description="Peptidase S9 prolyl oligopeptidase catalytic" evidence="2">
    <location>
        <begin position="116"/>
        <end position="250"/>
    </location>
</feature>
<organism evidence="3 4">
    <name type="scientific">Candidatus Lloydbacteria bacterium CG22_combo_CG10-13_8_21_14_all_47_15</name>
    <dbReference type="NCBI Taxonomy" id="1974635"/>
    <lineage>
        <taxon>Bacteria</taxon>
        <taxon>Candidatus Lloydiibacteriota</taxon>
    </lineage>
</organism>
<comment type="caution">
    <text evidence="3">The sequence shown here is derived from an EMBL/GenBank/DDBJ whole genome shotgun (WGS) entry which is preliminary data.</text>
</comment>
<dbReference type="AlphaFoldDB" id="A0A2H0CV87"/>
<dbReference type="SUPFAM" id="SSF53474">
    <property type="entry name" value="alpha/beta-Hydrolases"/>
    <property type="match status" value="1"/>
</dbReference>
<evidence type="ECO:0000313" key="3">
    <source>
        <dbReference type="EMBL" id="PIP73843.1"/>
    </source>
</evidence>
<reference evidence="3 4" key="1">
    <citation type="submission" date="2017-09" db="EMBL/GenBank/DDBJ databases">
        <title>Depth-based differentiation of microbial function through sediment-hosted aquifers and enrichment of novel symbionts in the deep terrestrial subsurface.</title>
        <authorList>
            <person name="Probst A.J."/>
            <person name="Ladd B."/>
            <person name="Jarett J.K."/>
            <person name="Geller-Mcgrath D.E."/>
            <person name="Sieber C.M."/>
            <person name="Emerson J.B."/>
            <person name="Anantharaman K."/>
            <person name="Thomas B.C."/>
            <person name="Malmstrom R."/>
            <person name="Stieglmeier M."/>
            <person name="Klingl A."/>
            <person name="Woyke T."/>
            <person name="Ryan C.M."/>
            <person name="Banfield J.F."/>
        </authorList>
    </citation>
    <scope>NUCLEOTIDE SEQUENCE [LARGE SCALE GENOMIC DNA]</scope>
    <source>
        <strain evidence="3">CG22_combo_CG10-13_8_21_14_all_47_15</strain>
    </source>
</reference>
<dbReference type="InterPro" id="IPR029058">
    <property type="entry name" value="AB_hydrolase_fold"/>
</dbReference>
<dbReference type="Proteomes" id="UP000230638">
    <property type="component" value="Unassembled WGS sequence"/>
</dbReference>
<dbReference type="PANTHER" id="PTHR43358:SF4">
    <property type="entry name" value="ALPHA_BETA HYDROLASE FOLD-1 DOMAIN-CONTAINING PROTEIN"/>
    <property type="match status" value="1"/>
</dbReference>
<dbReference type="GO" id="GO:0006508">
    <property type="term" value="P:proteolysis"/>
    <property type="evidence" value="ECO:0007669"/>
    <property type="project" value="InterPro"/>
</dbReference>
<dbReference type="PANTHER" id="PTHR43358">
    <property type="entry name" value="ALPHA/BETA-HYDROLASE"/>
    <property type="match status" value="1"/>
</dbReference>
<name>A0A2H0CV87_9BACT</name>
<dbReference type="Gene3D" id="3.40.50.1820">
    <property type="entry name" value="alpha/beta hydrolase"/>
    <property type="match status" value="1"/>
</dbReference>
<proteinExistence type="predicted"/>
<dbReference type="Pfam" id="PF00326">
    <property type="entry name" value="Peptidase_S9"/>
    <property type="match status" value="1"/>
</dbReference>
<gene>
    <name evidence="3" type="ORF">COW88_00615</name>
</gene>
<protein>
    <recommendedName>
        <fullName evidence="2">Peptidase S9 prolyl oligopeptidase catalytic domain-containing protein</fullName>
    </recommendedName>
</protein>
<evidence type="ECO:0000259" key="2">
    <source>
        <dbReference type="Pfam" id="PF00326"/>
    </source>
</evidence>
<keyword evidence="1" id="KW-1133">Transmembrane helix</keyword>
<evidence type="ECO:0000313" key="4">
    <source>
        <dbReference type="Proteomes" id="UP000230638"/>
    </source>
</evidence>
<accession>A0A2H0CV87</accession>
<feature type="transmembrane region" description="Helical" evidence="1">
    <location>
        <begin position="7"/>
        <end position="28"/>
    </location>
</feature>
<dbReference type="InterPro" id="IPR052920">
    <property type="entry name" value="DNA-binding_regulatory"/>
</dbReference>